<name>A0A0F9LRC6_9ZZZZ</name>
<accession>A0A0F9LRC6</accession>
<organism evidence="1">
    <name type="scientific">marine sediment metagenome</name>
    <dbReference type="NCBI Taxonomy" id="412755"/>
    <lineage>
        <taxon>unclassified sequences</taxon>
        <taxon>metagenomes</taxon>
        <taxon>ecological metagenomes</taxon>
    </lineage>
</organism>
<gene>
    <name evidence="1" type="ORF">LCGC14_1476320</name>
</gene>
<proteinExistence type="predicted"/>
<protein>
    <recommendedName>
        <fullName evidence="2">Head-tail adaptor protein</fullName>
    </recommendedName>
</protein>
<comment type="caution">
    <text evidence="1">The sequence shown here is derived from an EMBL/GenBank/DDBJ whole genome shotgun (WGS) entry which is preliminary data.</text>
</comment>
<sequence>MRAAPAQLDNRTNRVRLYSYSDAGSNGVVDSRYTFVEEVWAQFTPDRAVERSGGEAATHERRATFGFHEQVSVGHDMVMTINSVAYKVDGIPDPRTYVDGMLRLVSAVWVDRANLTMVES</sequence>
<evidence type="ECO:0008006" key="2">
    <source>
        <dbReference type="Google" id="ProtNLM"/>
    </source>
</evidence>
<evidence type="ECO:0000313" key="1">
    <source>
        <dbReference type="EMBL" id="KKM66920.1"/>
    </source>
</evidence>
<reference evidence="1" key="1">
    <citation type="journal article" date="2015" name="Nature">
        <title>Complex archaea that bridge the gap between prokaryotes and eukaryotes.</title>
        <authorList>
            <person name="Spang A."/>
            <person name="Saw J.H."/>
            <person name="Jorgensen S.L."/>
            <person name="Zaremba-Niedzwiedzka K."/>
            <person name="Martijn J."/>
            <person name="Lind A.E."/>
            <person name="van Eijk R."/>
            <person name="Schleper C."/>
            <person name="Guy L."/>
            <person name="Ettema T.J."/>
        </authorList>
    </citation>
    <scope>NUCLEOTIDE SEQUENCE</scope>
</reference>
<dbReference type="EMBL" id="LAZR01010443">
    <property type="protein sequence ID" value="KKM66920.1"/>
    <property type="molecule type" value="Genomic_DNA"/>
</dbReference>
<dbReference type="AlphaFoldDB" id="A0A0F9LRC6"/>